<dbReference type="PRINTS" id="PR00019">
    <property type="entry name" value="LEURICHRPT"/>
</dbReference>
<dbReference type="PROSITE" id="PS51450">
    <property type="entry name" value="LRR"/>
    <property type="match status" value="1"/>
</dbReference>
<evidence type="ECO:0000256" key="1">
    <source>
        <dbReference type="ARBA" id="ARBA00004167"/>
    </source>
</evidence>
<feature type="domain" description="Leucine-rich repeat-containing N-terminal plant-type" evidence="10">
    <location>
        <begin position="266"/>
        <end position="298"/>
    </location>
</feature>
<dbReference type="GO" id="GO:0007165">
    <property type="term" value="P:signal transduction"/>
    <property type="evidence" value="ECO:0000318"/>
    <property type="project" value="GO_Central"/>
</dbReference>
<dbReference type="InterPro" id="IPR032675">
    <property type="entry name" value="LRR_dom_sf"/>
</dbReference>
<keyword evidence="2" id="KW-0433">Leucine-rich repeat</keyword>
<keyword evidence="4" id="KW-0732">Signal</keyword>
<dbReference type="Gramene" id="KXG37807">
    <property type="protein sequence ID" value="KXG37807"/>
    <property type="gene ID" value="SORBI_3001G129800"/>
</dbReference>
<keyword evidence="7" id="KW-0472">Membrane</keyword>
<evidence type="ECO:0000313" key="11">
    <source>
        <dbReference type="EMBL" id="KXG37807.1"/>
    </source>
</evidence>
<evidence type="ECO:0000256" key="4">
    <source>
        <dbReference type="ARBA" id="ARBA00022729"/>
    </source>
</evidence>
<protein>
    <recommendedName>
        <fullName evidence="10">Leucine-rich repeat-containing N-terminal plant-type domain-containing protein</fullName>
    </recommendedName>
</protein>
<dbReference type="STRING" id="4558.A0A1B6QIR7"/>
<name>A0A1B6QIR7_SORBI</name>
<evidence type="ECO:0000256" key="3">
    <source>
        <dbReference type="ARBA" id="ARBA00022692"/>
    </source>
</evidence>
<dbReference type="OMA" id="EDAAYMH"/>
<dbReference type="PANTHER" id="PTHR47986">
    <property type="entry name" value="OSJNBA0070M12.3 PROTEIN"/>
    <property type="match status" value="1"/>
</dbReference>
<evidence type="ECO:0000259" key="10">
    <source>
        <dbReference type="Pfam" id="PF08263"/>
    </source>
</evidence>
<proteinExistence type="predicted"/>
<dbReference type="AlphaFoldDB" id="A0A1B6QIR7"/>
<keyword evidence="9" id="KW-0325">Glycoprotein</keyword>
<keyword evidence="3" id="KW-0812">Transmembrane</keyword>
<evidence type="ECO:0000256" key="7">
    <source>
        <dbReference type="ARBA" id="ARBA00023136"/>
    </source>
</evidence>
<evidence type="ECO:0000313" key="12">
    <source>
        <dbReference type="Proteomes" id="UP000000768"/>
    </source>
</evidence>
<organism evidence="11 12">
    <name type="scientific">Sorghum bicolor</name>
    <name type="common">Sorghum</name>
    <name type="synonym">Sorghum vulgare</name>
    <dbReference type="NCBI Taxonomy" id="4558"/>
    <lineage>
        <taxon>Eukaryota</taxon>
        <taxon>Viridiplantae</taxon>
        <taxon>Streptophyta</taxon>
        <taxon>Embryophyta</taxon>
        <taxon>Tracheophyta</taxon>
        <taxon>Spermatophyta</taxon>
        <taxon>Magnoliopsida</taxon>
        <taxon>Liliopsida</taxon>
        <taxon>Poales</taxon>
        <taxon>Poaceae</taxon>
        <taxon>PACMAD clade</taxon>
        <taxon>Panicoideae</taxon>
        <taxon>Andropogonodae</taxon>
        <taxon>Andropogoneae</taxon>
        <taxon>Sorghinae</taxon>
        <taxon>Sorghum</taxon>
    </lineage>
</organism>
<comment type="subcellular location">
    <subcellularLocation>
        <location evidence="1">Membrane</location>
        <topology evidence="1">Single-pass membrane protein</topology>
    </subcellularLocation>
</comment>
<evidence type="ECO:0000256" key="5">
    <source>
        <dbReference type="ARBA" id="ARBA00022737"/>
    </source>
</evidence>
<evidence type="ECO:0000256" key="8">
    <source>
        <dbReference type="ARBA" id="ARBA00023170"/>
    </source>
</evidence>
<dbReference type="eggNOG" id="ENOG502QPQ4">
    <property type="taxonomic scope" value="Eukaryota"/>
</dbReference>
<dbReference type="Gene3D" id="3.80.10.10">
    <property type="entry name" value="Ribonuclease Inhibitor"/>
    <property type="match status" value="2"/>
</dbReference>
<keyword evidence="5" id="KW-0677">Repeat</keyword>
<dbReference type="FunFam" id="3.80.10.10:FF:000129">
    <property type="entry name" value="Leucine-rich repeat receptor-like kinase"/>
    <property type="match status" value="1"/>
</dbReference>
<keyword evidence="8" id="KW-0675">Receptor</keyword>
<keyword evidence="6" id="KW-1133">Transmembrane helix</keyword>
<dbReference type="EMBL" id="CM000760">
    <property type="protein sequence ID" value="KXG37807.1"/>
    <property type="molecule type" value="Genomic_DNA"/>
</dbReference>
<dbReference type="Proteomes" id="UP000000768">
    <property type="component" value="Chromosome 1"/>
</dbReference>
<sequence>GRVVSISAQGVDLNVTLPSDIHHLSKLRFLDLRRNRITGPLPQALFPELKTLLVDRNSFTGVPPNILALMPMLTKLTLNDNVELKEWELPAARSPHSQLQVFEARNASVAGTLSLFLRSGSAHPNLVRLLLANNRLAGQVMFSSTMLRYLDLSHNMLTGTIEFITGLPNVQELRLHDNAFTGVLPDFSKLWRLRVLTLSQNQFTGIVPVSLINHGGLTSVSLTENLFQGPLPEFPRSVQTDVAHAAYWGSFCRPEPGPCQERVVLLLLIAAAFQFPVSLATSWKGNDPCAGWLGVYCDNSTGEIIGINLSHLALNGTISPVFGALRSLQALLLGGNNLAGVVLQSLLRLPSLRVLDVSDNAAPEDMPHFRSSVLILARASREPKAHGYRPKVAGKPLVISI</sequence>
<reference evidence="12" key="2">
    <citation type="journal article" date="2018" name="Plant J.">
        <title>The Sorghum bicolor reference genome: improved assembly, gene annotations, a transcriptome atlas, and signatures of genome organization.</title>
        <authorList>
            <person name="McCormick R.F."/>
            <person name="Truong S.K."/>
            <person name="Sreedasyam A."/>
            <person name="Jenkins J."/>
            <person name="Shu S."/>
            <person name="Sims D."/>
            <person name="Kennedy M."/>
            <person name="Amirebrahimi M."/>
            <person name="Weers B.D."/>
            <person name="McKinley B."/>
            <person name="Mattison A."/>
            <person name="Morishige D.T."/>
            <person name="Grimwood J."/>
            <person name="Schmutz J."/>
            <person name="Mullet J.E."/>
        </authorList>
    </citation>
    <scope>NUCLEOTIDE SEQUENCE [LARGE SCALE GENOMIC DNA]</scope>
    <source>
        <strain evidence="12">cv. BTx623</strain>
    </source>
</reference>
<keyword evidence="12" id="KW-1185">Reference proteome</keyword>
<dbReference type="InterPro" id="IPR013210">
    <property type="entry name" value="LRR_N_plant-typ"/>
</dbReference>
<gene>
    <name evidence="11" type="ORF">SORBI_3001G129800</name>
</gene>
<evidence type="ECO:0000256" key="9">
    <source>
        <dbReference type="ARBA" id="ARBA00023180"/>
    </source>
</evidence>
<dbReference type="Pfam" id="PF08263">
    <property type="entry name" value="LRRNT_2"/>
    <property type="match status" value="1"/>
</dbReference>
<accession>A0A1B6QIR7</accession>
<feature type="non-terminal residue" evidence="11">
    <location>
        <position position="1"/>
    </location>
</feature>
<dbReference type="GO" id="GO:0016020">
    <property type="term" value="C:membrane"/>
    <property type="evidence" value="ECO:0007669"/>
    <property type="project" value="UniProtKB-SubCell"/>
</dbReference>
<dbReference type="PANTHER" id="PTHR47986:SF32">
    <property type="entry name" value="LEUCINE-RICH REPEAT-CONTAINING N-TERMINAL PLANT-TYPE DOMAIN-CONTAINING PROTEIN"/>
    <property type="match status" value="1"/>
</dbReference>
<dbReference type="InParanoid" id="A0A1B6QIR7"/>
<dbReference type="GO" id="GO:0004675">
    <property type="term" value="F:transmembrane receptor protein serine/threonine kinase activity"/>
    <property type="evidence" value="ECO:0000318"/>
    <property type="project" value="GO_Central"/>
</dbReference>
<dbReference type="InterPro" id="IPR052422">
    <property type="entry name" value="Auxin_Ser/Thr_Kinase"/>
</dbReference>
<evidence type="ECO:0000256" key="6">
    <source>
        <dbReference type="ARBA" id="ARBA00022989"/>
    </source>
</evidence>
<dbReference type="SMART" id="SM00369">
    <property type="entry name" value="LRR_TYP"/>
    <property type="match status" value="4"/>
</dbReference>
<dbReference type="InterPro" id="IPR003591">
    <property type="entry name" value="Leu-rich_rpt_typical-subtyp"/>
</dbReference>
<dbReference type="Pfam" id="PF00560">
    <property type="entry name" value="LRR_1"/>
    <property type="match status" value="3"/>
</dbReference>
<dbReference type="InterPro" id="IPR001611">
    <property type="entry name" value="Leu-rich_rpt"/>
</dbReference>
<dbReference type="SUPFAM" id="SSF52047">
    <property type="entry name" value="RNI-like"/>
    <property type="match status" value="1"/>
</dbReference>
<reference evidence="11 12" key="1">
    <citation type="journal article" date="2009" name="Nature">
        <title>The Sorghum bicolor genome and the diversification of grasses.</title>
        <authorList>
            <person name="Paterson A.H."/>
            <person name="Bowers J.E."/>
            <person name="Bruggmann R."/>
            <person name="Dubchak I."/>
            <person name="Grimwood J."/>
            <person name="Gundlach H."/>
            <person name="Haberer G."/>
            <person name="Hellsten U."/>
            <person name="Mitros T."/>
            <person name="Poliakov A."/>
            <person name="Schmutz J."/>
            <person name="Spannagl M."/>
            <person name="Tang H."/>
            <person name="Wang X."/>
            <person name="Wicker T."/>
            <person name="Bharti A.K."/>
            <person name="Chapman J."/>
            <person name="Feltus F.A."/>
            <person name="Gowik U."/>
            <person name="Grigoriev I.V."/>
            <person name="Lyons E."/>
            <person name="Maher C.A."/>
            <person name="Martis M."/>
            <person name="Narechania A."/>
            <person name="Otillar R.P."/>
            <person name="Penning B.W."/>
            <person name="Salamov A.A."/>
            <person name="Wang Y."/>
            <person name="Zhang L."/>
            <person name="Carpita N.C."/>
            <person name="Freeling M."/>
            <person name="Gingle A.R."/>
            <person name="Hash C.T."/>
            <person name="Keller B."/>
            <person name="Klein P."/>
            <person name="Kresovich S."/>
            <person name="McCann M.C."/>
            <person name="Ming R."/>
            <person name="Peterson D.G."/>
            <person name="Mehboob-ur-Rahman"/>
            <person name="Ware D."/>
            <person name="Westhoff P."/>
            <person name="Mayer K.F."/>
            <person name="Messing J."/>
            <person name="Rokhsar D.S."/>
        </authorList>
    </citation>
    <scope>NUCLEOTIDE SEQUENCE [LARGE SCALE GENOMIC DNA]</scope>
    <source>
        <strain evidence="12">cv. BTx623</strain>
    </source>
</reference>
<evidence type="ECO:0000256" key="2">
    <source>
        <dbReference type="ARBA" id="ARBA00022614"/>
    </source>
</evidence>